<dbReference type="AlphaFoldDB" id="A0A2K3P3J7"/>
<proteinExistence type="predicted"/>
<dbReference type="Proteomes" id="UP000236291">
    <property type="component" value="Unassembled WGS sequence"/>
</dbReference>
<evidence type="ECO:0000313" key="3">
    <source>
        <dbReference type="EMBL" id="PNY09866.1"/>
    </source>
</evidence>
<dbReference type="STRING" id="57577.A0A2K3P3J7"/>
<gene>
    <name evidence="3" type="ORF">L195_g006425</name>
</gene>
<protein>
    <submittedName>
        <fullName evidence="3">Uncharacterized protein</fullName>
    </submittedName>
</protein>
<reference evidence="3 4" key="2">
    <citation type="journal article" date="2017" name="Front. Plant Sci.">
        <title>Gene Classification and Mining of Molecular Markers Useful in Red Clover (Trifolium pratense) Breeding.</title>
        <authorList>
            <person name="Istvanek J."/>
            <person name="Dluhosova J."/>
            <person name="Dluhos P."/>
            <person name="Patkova L."/>
            <person name="Nedelnik J."/>
            <person name="Repkova J."/>
        </authorList>
    </citation>
    <scope>NUCLEOTIDE SEQUENCE [LARGE SCALE GENOMIC DNA]</scope>
    <source>
        <strain evidence="4">cv. Tatra</strain>
        <tissue evidence="3">Young leaves</tissue>
    </source>
</reference>
<reference evidence="3 4" key="1">
    <citation type="journal article" date="2014" name="Am. J. Bot.">
        <title>Genome assembly and annotation for red clover (Trifolium pratense; Fabaceae).</title>
        <authorList>
            <person name="Istvanek J."/>
            <person name="Jaros M."/>
            <person name="Krenek A."/>
            <person name="Repkova J."/>
        </authorList>
    </citation>
    <scope>NUCLEOTIDE SEQUENCE [LARGE SCALE GENOMIC DNA]</scope>
    <source>
        <strain evidence="4">cv. Tatra</strain>
        <tissue evidence="3">Young leaves</tissue>
    </source>
</reference>
<feature type="region of interest" description="Disordered" evidence="1">
    <location>
        <begin position="343"/>
        <end position="388"/>
    </location>
</feature>
<feature type="compositionally biased region" description="Basic and acidic residues" evidence="1">
    <location>
        <begin position="357"/>
        <end position="382"/>
    </location>
</feature>
<feature type="transmembrane region" description="Helical" evidence="2">
    <location>
        <begin position="121"/>
        <end position="147"/>
    </location>
</feature>
<keyword evidence="2" id="KW-0812">Transmembrane</keyword>
<sequence>MQMSRAKCSNCSQRITQLQQLFLRHPFTSSPPPPPPPFHHSLLSTPHPKSTLTSFLNSSPIFFPTAGRIGASRFFSSKPPNIGFNAKKVLEKPTAALTSAFSRYREAMVLQLEAFFKRNQLFLFGAAGVVFCAVLWRILFGIANTFVVLSEGMAKYGFLALSSAIVAFTGLYIRSRFTINPDKVYRMAMTRLNTSAQILEVMGAPLTGTDLRAYVMSGGGLTLKKIKPSLRSRRCFLIFPIKGSERKGLVNVEVKKKQGKRFPNIYDERLGEGTRSMGQWITGRTSESHELYDMKLLAVDVPMASGPDQRLYLIGNEEEYRIGGGLISDLRDPVVKAMAATKEFDDLDEIEDEEDAERERQNAERERQEAERKHREEIEKIENSGTQQ</sequence>
<feature type="transmembrane region" description="Helical" evidence="2">
    <location>
        <begin position="153"/>
        <end position="173"/>
    </location>
</feature>
<dbReference type="EMBL" id="ASHM01003430">
    <property type="protein sequence ID" value="PNY09866.1"/>
    <property type="molecule type" value="Genomic_DNA"/>
</dbReference>
<dbReference type="PANTHER" id="PTHR36354">
    <property type="entry name" value="IMPORT INNER MEMBRANE TRANSLOCASE SUBUNIT"/>
    <property type="match status" value="1"/>
</dbReference>
<keyword evidence="2" id="KW-1133">Transmembrane helix</keyword>
<evidence type="ECO:0000256" key="2">
    <source>
        <dbReference type="SAM" id="Phobius"/>
    </source>
</evidence>
<keyword evidence="2" id="KW-0472">Membrane</keyword>
<accession>A0A2K3P3J7</accession>
<dbReference type="PANTHER" id="PTHR36354:SF2">
    <property type="entry name" value="IMPORT INNER MEMBRANE TRANSLOCASE SUBUNIT"/>
    <property type="match status" value="1"/>
</dbReference>
<evidence type="ECO:0000256" key="1">
    <source>
        <dbReference type="SAM" id="MobiDB-lite"/>
    </source>
</evidence>
<name>A0A2K3P3J7_TRIPR</name>
<comment type="caution">
    <text evidence="3">The sequence shown here is derived from an EMBL/GenBank/DDBJ whole genome shotgun (WGS) entry which is preliminary data.</text>
</comment>
<evidence type="ECO:0000313" key="4">
    <source>
        <dbReference type="Proteomes" id="UP000236291"/>
    </source>
</evidence>
<organism evidence="3 4">
    <name type="scientific">Trifolium pratense</name>
    <name type="common">Red clover</name>
    <dbReference type="NCBI Taxonomy" id="57577"/>
    <lineage>
        <taxon>Eukaryota</taxon>
        <taxon>Viridiplantae</taxon>
        <taxon>Streptophyta</taxon>
        <taxon>Embryophyta</taxon>
        <taxon>Tracheophyta</taxon>
        <taxon>Spermatophyta</taxon>
        <taxon>Magnoliopsida</taxon>
        <taxon>eudicotyledons</taxon>
        <taxon>Gunneridae</taxon>
        <taxon>Pentapetalae</taxon>
        <taxon>rosids</taxon>
        <taxon>fabids</taxon>
        <taxon>Fabales</taxon>
        <taxon>Fabaceae</taxon>
        <taxon>Papilionoideae</taxon>
        <taxon>50 kb inversion clade</taxon>
        <taxon>NPAAA clade</taxon>
        <taxon>Hologalegina</taxon>
        <taxon>IRL clade</taxon>
        <taxon>Trifolieae</taxon>
        <taxon>Trifolium</taxon>
    </lineage>
</organism>
<feature type="compositionally biased region" description="Acidic residues" evidence="1">
    <location>
        <begin position="345"/>
        <end position="356"/>
    </location>
</feature>